<dbReference type="Proteomes" id="UP000231139">
    <property type="component" value="Unassembled WGS sequence"/>
</dbReference>
<reference evidence="1 2" key="1">
    <citation type="submission" date="2017-09" db="EMBL/GenBank/DDBJ databases">
        <title>Depth-based differentiation of microbial function through sediment-hosted aquifers and enrichment of novel symbionts in the deep terrestrial subsurface.</title>
        <authorList>
            <person name="Probst A.J."/>
            <person name="Ladd B."/>
            <person name="Jarett J.K."/>
            <person name="Geller-Mcgrath D.E."/>
            <person name="Sieber C.M."/>
            <person name="Emerson J.B."/>
            <person name="Anantharaman K."/>
            <person name="Thomas B.C."/>
            <person name="Malmstrom R."/>
            <person name="Stieglmeier M."/>
            <person name="Klingl A."/>
            <person name="Woyke T."/>
            <person name="Ryan C.M."/>
            <person name="Banfield J.F."/>
        </authorList>
    </citation>
    <scope>NUCLEOTIDE SEQUENCE [LARGE SCALE GENOMIC DNA]</scope>
    <source>
        <strain evidence="1">CG11_big_fil_rev_8_21_14_0_20_35_11</strain>
    </source>
</reference>
<accession>A0A2H0N1L6</accession>
<evidence type="ECO:0000313" key="1">
    <source>
        <dbReference type="EMBL" id="PIR02789.1"/>
    </source>
</evidence>
<feature type="non-terminal residue" evidence="1">
    <location>
        <position position="1"/>
    </location>
</feature>
<dbReference type="EMBL" id="PCWK01000012">
    <property type="protein sequence ID" value="PIR02789.1"/>
    <property type="molecule type" value="Genomic_DNA"/>
</dbReference>
<proteinExistence type="predicted"/>
<gene>
    <name evidence="1" type="ORF">COV62_00480</name>
</gene>
<name>A0A2H0N1L6_9BACT</name>
<dbReference type="AlphaFoldDB" id="A0A2H0N1L6"/>
<comment type="caution">
    <text evidence="1">The sequence shown here is derived from an EMBL/GenBank/DDBJ whole genome shotgun (WGS) entry which is preliminary data.</text>
</comment>
<sequence length="141" mass="15451">LYGYLVKNMSGADITLTITYKTEFTAAEKKLDSQGNIILQKPIQPGWNSVGVADDRALSQDEDTILNIDTSDRILRDAQYIIDYTANANDGSVVFSDSGEILRARENSAPGKIINPRETRGYLIFTTVTSLGGYQKIGSPD</sequence>
<protein>
    <submittedName>
        <fullName evidence="1">Uncharacterized protein</fullName>
    </submittedName>
</protein>
<evidence type="ECO:0000313" key="2">
    <source>
        <dbReference type="Proteomes" id="UP000231139"/>
    </source>
</evidence>
<organism evidence="1 2">
    <name type="scientific">Candidatus Nealsonbacteria bacterium CG11_big_fil_rev_8_21_14_0_20_35_11</name>
    <dbReference type="NCBI Taxonomy" id="1974713"/>
    <lineage>
        <taxon>Bacteria</taxon>
        <taxon>Candidatus Nealsoniibacteriota</taxon>
    </lineage>
</organism>